<dbReference type="EMBL" id="JAOANI010000019">
    <property type="protein sequence ID" value="MCT7359591.1"/>
    <property type="molecule type" value="Genomic_DNA"/>
</dbReference>
<keyword evidence="4" id="KW-1185">Reference proteome</keyword>
<evidence type="ECO:0000313" key="4">
    <source>
        <dbReference type="Proteomes" id="UP001147830"/>
    </source>
</evidence>
<evidence type="ECO:0000256" key="2">
    <source>
        <dbReference type="SAM" id="Phobius"/>
    </source>
</evidence>
<keyword evidence="2" id="KW-1133">Transmembrane helix</keyword>
<evidence type="ECO:0000313" key="3">
    <source>
        <dbReference type="EMBL" id="MCT7359591.1"/>
    </source>
</evidence>
<evidence type="ECO:0008006" key="5">
    <source>
        <dbReference type="Google" id="ProtNLM"/>
    </source>
</evidence>
<name>A0A9X2WG86_9GAMM</name>
<comment type="caution">
    <text evidence="3">The sequence shown here is derived from an EMBL/GenBank/DDBJ whole genome shotgun (WGS) entry which is preliminary data.</text>
</comment>
<gene>
    <name evidence="3" type="ORF">NYR02_11195</name>
</gene>
<sequence length="247" mass="27577">MSTTSLVILAIFTALAAVGALGFMRWQEQKRLERARMAVIHSDQMGELSMIGESLQPWISAPMLHFIAQDIQQHGEELNLLQAPTNKRCNKALENALAWLNATPKPPAKLPNQVKQAQEIRHLIQRLQDLIRSGHQHHRIDTSQARQLLQEARLLNVKIAVAVFDSKATAAASVNNPPQAIHYLKKAEAALKQLSNPPDDLKAILASIQQRITQQQEQRQPAAGGTRLEEGADLLNAEDDSWKKKHF</sequence>
<protein>
    <recommendedName>
        <fullName evidence="5">DNA repair protein</fullName>
    </recommendedName>
</protein>
<organism evidence="3 4">
    <name type="scientific">Thalassolituus pacificus</name>
    <dbReference type="NCBI Taxonomy" id="2975440"/>
    <lineage>
        <taxon>Bacteria</taxon>
        <taxon>Pseudomonadati</taxon>
        <taxon>Pseudomonadota</taxon>
        <taxon>Gammaproteobacteria</taxon>
        <taxon>Oceanospirillales</taxon>
        <taxon>Oceanospirillaceae</taxon>
        <taxon>Thalassolituus</taxon>
    </lineage>
</organism>
<accession>A0A9X2WG86</accession>
<keyword evidence="2" id="KW-0472">Membrane</keyword>
<proteinExistence type="predicted"/>
<reference evidence="3" key="2">
    <citation type="submission" date="2022-08" db="EMBL/GenBank/DDBJ databases">
        <authorList>
            <person name="Dong C."/>
        </authorList>
    </citation>
    <scope>NUCLEOTIDE SEQUENCE</scope>
    <source>
        <strain evidence="3">59MF3M-4</strain>
    </source>
</reference>
<dbReference type="Proteomes" id="UP001147830">
    <property type="component" value="Unassembled WGS sequence"/>
</dbReference>
<feature type="transmembrane region" description="Helical" evidence="2">
    <location>
        <begin position="6"/>
        <end position="26"/>
    </location>
</feature>
<keyword evidence="2" id="KW-0812">Transmembrane</keyword>
<feature type="region of interest" description="Disordered" evidence="1">
    <location>
        <begin position="212"/>
        <end position="247"/>
    </location>
</feature>
<evidence type="ECO:0000256" key="1">
    <source>
        <dbReference type="SAM" id="MobiDB-lite"/>
    </source>
</evidence>
<reference evidence="3" key="1">
    <citation type="journal article" date="2022" name="Front. Microbiol.">
        <title>Genome-based taxonomic rearrangement of Oceanobacter-related bacteria including the description of Thalassolituus hydrocarbonoclasticus sp. nov. and Thalassolituus pacificus sp. nov. and emended description of the genus Thalassolituus.</title>
        <authorList>
            <person name="Dong C."/>
            <person name="Wei L."/>
            <person name="Wang J."/>
            <person name="Lai Q."/>
            <person name="Huang Z."/>
            <person name="Shao Z."/>
        </authorList>
    </citation>
    <scope>NUCLEOTIDE SEQUENCE</scope>
    <source>
        <strain evidence="3">59MF3M-4</strain>
    </source>
</reference>
<dbReference type="RefSeq" id="WP_260976457.1">
    <property type="nucleotide sequence ID" value="NZ_JAOANI010000019.1"/>
</dbReference>
<dbReference type="AlphaFoldDB" id="A0A9X2WG86"/>